<accession>A0A645E3G7</accession>
<reference evidence="1" key="1">
    <citation type="submission" date="2019-08" db="EMBL/GenBank/DDBJ databases">
        <authorList>
            <person name="Kucharzyk K."/>
            <person name="Murdoch R.W."/>
            <person name="Higgins S."/>
            <person name="Loffler F."/>
        </authorList>
    </citation>
    <scope>NUCLEOTIDE SEQUENCE</scope>
</reference>
<evidence type="ECO:0000313" key="1">
    <source>
        <dbReference type="EMBL" id="MPM96310.1"/>
    </source>
</evidence>
<name>A0A645E3G7_9ZZZZ</name>
<comment type="caution">
    <text evidence="1">The sequence shown here is derived from an EMBL/GenBank/DDBJ whole genome shotgun (WGS) entry which is preliminary data.</text>
</comment>
<protein>
    <submittedName>
        <fullName evidence="1">Uncharacterized protein</fullName>
    </submittedName>
</protein>
<organism evidence="1">
    <name type="scientific">bioreactor metagenome</name>
    <dbReference type="NCBI Taxonomy" id="1076179"/>
    <lineage>
        <taxon>unclassified sequences</taxon>
        <taxon>metagenomes</taxon>
        <taxon>ecological metagenomes</taxon>
    </lineage>
</organism>
<dbReference type="AlphaFoldDB" id="A0A645E3G7"/>
<proteinExistence type="predicted"/>
<dbReference type="EMBL" id="VSSQ01042696">
    <property type="protein sequence ID" value="MPM96310.1"/>
    <property type="molecule type" value="Genomic_DNA"/>
</dbReference>
<gene>
    <name evidence="1" type="ORF">SDC9_143468</name>
</gene>
<sequence>MVVLMRVPVRRHVVRVRGLMMMLLPMWLLRHVHTIVAGRCLDSLPFHDIGMPSRKRTHGPIGRAPVAGLLHDLAARLKRLMR</sequence>